<dbReference type="OrthoDB" id="6626820at2759"/>
<reference evidence="2" key="1">
    <citation type="journal article" date="2021" name="Mol. Ecol. Resour.">
        <title>Apolygus lucorum genome provides insights into omnivorousness and mesophyll feeding.</title>
        <authorList>
            <person name="Liu Y."/>
            <person name="Liu H."/>
            <person name="Wang H."/>
            <person name="Huang T."/>
            <person name="Liu B."/>
            <person name="Yang B."/>
            <person name="Yin L."/>
            <person name="Li B."/>
            <person name="Zhang Y."/>
            <person name="Zhang S."/>
            <person name="Jiang F."/>
            <person name="Zhang X."/>
            <person name="Ren Y."/>
            <person name="Wang B."/>
            <person name="Wang S."/>
            <person name="Lu Y."/>
            <person name="Wu K."/>
            <person name="Fan W."/>
            <person name="Wang G."/>
        </authorList>
    </citation>
    <scope>NUCLEOTIDE SEQUENCE</scope>
    <source>
        <strain evidence="2">12Hb</strain>
    </source>
</reference>
<dbReference type="AlphaFoldDB" id="A0A8S9XJ62"/>
<feature type="region of interest" description="Disordered" evidence="1">
    <location>
        <begin position="69"/>
        <end position="128"/>
    </location>
</feature>
<accession>A0A8S9XJ62</accession>
<dbReference type="Proteomes" id="UP000466442">
    <property type="component" value="Unassembled WGS sequence"/>
</dbReference>
<sequence length="373" mass="41675">MNATLAGCKDSKDLKKKRRGSYDTAYDKKSNLSVVKWNDNSIVCVTSNFDSVHPLSKTKRLVRIKKNEGKVQEWGDSPDFSHVQVTGKKGNKNPPKAKTQQASDKPPQTNRFKVKTETPPKNEPLYNIGDCTASVPDTERYCQNFDHSGFIPLVRQTYEAMKTIDSRLERAMPFVMFQHHCTVYLTAVILDRDKDQGGRPFGDAERMQSVIVREGEQYLVPEVIQEFVRNLGKCLTLTGEEVYLNTPDISVPRGPGDGYEPGFFGVCDAATHNVYECYVSPAGSKVCFMVTREHPVNLEGLWRLECRLSHGLLRNLTVVHRCLEARLQESAPRGSNLLGILLDSRLQSSVDLAGPGVFQDTSEATSCKQATVV</sequence>
<protein>
    <submittedName>
        <fullName evidence="2">Uncharacterized protein</fullName>
    </submittedName>
</protein>
<evidence type="ECO:0000313" key="2">
    <source>
        <dbReference type="EMBL" id="KAF6208298.1"/>
    </source>
</evidence>
<name>A0A8S9XJ62_APOLU</name>
<keyword evidence="3" id="KW-1185">Reference proteome</keyword>
<feature type="compositionally biased region" description="Low complexity" evidence="1">
    <location>
        <begin position="86"/>
        <end position="99"/>
    </location>
</feature>
<comment type="caution">
    <text evidence="2">The sequence shown here is derived from an EMBL/GenBank/DDBJ whole genome shotgun (WGS) entry which is preliminary data.</text>
</comment>
<feature type="compositionally biased region" description="Polar residues" evidence="1">
    <location>
        <begin position="100"/>
        <end position="111"/>
    </location>
</feature>
<evidence type="ECO:0000256" key="1">
    <source>
        <dbReference type="SAM" id="MobiDB-lite"/>
    </source>
</evidence>
<dbReference type="EMBL" id="WIXP02000007">
    <property type="protein sequence ID" value="KAF6208298.1"/>
    <property type="molecule type" value="Genomic_DNA"/>
</dbReference>
<proteinExistence type="predicted"/>
<gene>
    <name evidence="2" type="ORF">GE061_016752</name>
</gene>
<feature type="region of interest" description="Disordered" evidence="1">
    <location>
        <begin position="1"/>
        <end position="23"/>
    </location>
</feature>
<evidence type="ECO:0000313" key="3">
    <source>
        <dbReference type="Proteomes" id="UP000466442"/>
    </source>
</evidence>
<organism evidence="2 3">
    <name type="scientific">Apolygus lucorum</name>
    <name type="common">Small green plant bug</name>
    <name type="synonym">Lygocoris lucorum</name>
    <dbReference type="NCBI Taxonomy" id="248454"/>
    <lineage>
        <taxon>Eukaryota</taxon>
        <taxon>Metazoa</taxon>
        <taxon>Ecdysozoa</taxon>
        <taxon>Arthropoda</taxon>
        <taxon>Hexapoda</taxon>
        <taxon>Insecta</taxon>
        <taxon>Pterygota</taxon>
        <taxon>Neoptera</taxon>
        <taxon>Paraneoptera</taxon>
        <taxon>Hemiptera</taxon>
        <taxon>Heteroptera</taxon>
        <taxon>Panheteroptera</taxon>
        <taxon>Cimicomorpha</taxon>
        <taxon>Miridae</taxon>
        <taxon>Mirini</taxon>
        <taxon>Apolygus</taxon>
    </lineage>
</organism>